<evidence type="ECO:0000313" key="4">
    <source>
        <dbReference type="EMBL" id="SHM29211.1"/>
    </source>
</evidence>
<keyword evidence="1 2" id="KW-0732">Signal</keyword>
<dbReference type="NCBIfam" id="TIGR04183">
    <property type="entry name" value="Por_Secre_tail"/>
    <property type="match status" value="1"/>
</dbReference>
<dbReference type="RefSeq" id="WP_073296660.1">
    <property type="nucleotide sequence ID" value="NZ_FRAV01000041.1"/>
</dbReference>
<gene>
    <name evidence="4" type="ORF">SAMN05444267_104116</name>
</gene>
<dbReference type="EMBL" id="FRAV01000041">
    <property type="protein sequence ID" value="SHM29211.1"/>
    <property type="molecule type" value="Genomic_DNA"/>
</dbReference>
<evidence type="ECO:0000259" key="3">
    <source>
        <dbReference type="Pfam" id="PF18962"/>
    </source>
</evidence>
<proteinExistence type="predicted"/>
<reference evidence="5" key="1">
    <citation type="submission" date="2016-11" db="EMBL/GenBank/DDBJ databases">
        <authorList>
            <person name="Varghese N."/>
            <person name="Submissions S."/>
        </authorList>
    </citation>
    <scope>NUCLEOTIDE SEQUENCE [LARGE SCALE GENOMIC DNA]</scope>
    <source>
        <strain evidence="5">DSM 26899</strain>
    </source>
</reference>
<dbReference type="STRING" id="1302687.SAMN05444267_104116"/>
<evidence type="ECO:0000256" key="2">
    <source>
        <dbReference type="SAM" id="SignalP"/>
    </source>
</evidence>
<feature type="chain" id="PRO_5012771180" evidence="2">
    <location>
        <begin position="16"/>
        <end position="234"/>
    </location>
</feature>
<organism evidence="4 5">
    <name type="scientific">Chryseobacterium polytrichastri</name>
    <dbReference type="NCBI Taxonomy" id="1302687"/>
    <lineage>
        <taxon>Bacteria</taxon>
        <taxon>Pseudomonadati</taxon>
        <taxon>Bacteroidota</taxon>
        <taxon>Flavobacteriia</taxon>
        <taxon>Flavobacteriales</taxon>
        <taxon>Weeksellaceae</taxon>
        <taxon>Chryseobacterium group</taxon>
        <taxon>Chryseobacterium</taxon>
    </lineage>
</organism>
<keyword evidence="5" id="KW-1185">Reference proteome</keyword>
<protein>
    <submittedName>
        <fullName evidence="4">Por secretion system C-terminal sorting domain-containing protein</fullName>
    </submittedName>
</protein>
<evidence type="ECO:0000256" key="1">
    <source>
        <dbReference type="ARBA" id="ARBA00022729"/>
    </source>
</evidence>
<dbReference type="AlphaFoldDB" id="A0A1M7HKZ6"/>
<evidence type="ECO:0000313" key="5">
    <source>
        <dbReference type="Proteomes" id="UP000184364"/>
    </source>
</evidence>
<feature type="domain" description="Secretion system C-terminal sorting" evidence="3">
    <location>
        <begin position="168"/>
        <end position="226"/>
    </location>
</feature>
<sequence length="234" mass="26105">MKKAFVLLLTSGLLAAQTSDLLSTNWYISKIVVNGQSTNSPVMDTSFSASTFNTAGTNGYVFTSRYYNSSPVSLEFIPNNNVFIKAGSGCTLWYYNGGNAINVNPYDQKNCDFYVNTPSNTQYNYQITNSGSGKTLIITDPSGNQIHYNSFFLNTHETNESKKLFKAYPNPAKESLTIENIDKNLSIKVYDLSGKLILETKSNDQKVKIETISLQKGQYIVAVENYAPYKFTKE</sequence>
<dbReference type="Pfam" id="PF18962">
    <property type="entry name" value="Por_Secre_tail"/>
    <property type="match status" value="1"/>
</dbReference>
<dbReference type="Proteomes" id="UP000184364">
    <property type="component" value="Unassembled WGS sequence"/>
</dbReference>
<dbReference type="OrthoDB" id="1433593at2"/>
<accession>A0A1M7HKZ6</accession>
<name>A0A1M7HKZ6_9FLAO</name>
<dbReference type="InterPro" id="IPR026444">
    <property type="entry name" value="Secre_tail"/>
</dbReference>
<feature type="signal peptide" evidence="2">
    <location>
        <begin position="1"/>
        <end position="15"/>
    </location>
</feature>